<keyword evidence="1" id="KW-0812">Transmembrane</keyword>
<evidence type="ECO:0000256" key="1">
    <source>
        <dbReference type="SAM" id="Phobius"/>
    </source>
</evidence>
<dbReference type="RefSeq" id="WP_054557510.1">
    <property type="nucleotide sequence ID" value="NZ_LDJX01000001.1"/>
</dbReference>
<feature type="transmembrane region" description="Helical" evidence="1">
    <location>
        <begin position="58"/>
        <end position="89"/>
    </location>
</feature>
<accession>A0A0P7AX04</accession>
<name>A0A0P7AX04_9FLAO</name>
<keyword evidence="4" id="KW-1185">Reference proteome</keyword>
<dbReference type="InterPro" id="IPR046714">
    <property type="entry name" value="DUF6787"/>
</dbReference>
<dbReference type="EMBL" id="LDJX01000001">
    <property type="protein sequence ID" value="KPM33297.1"/>
    <property type="molecule type" value="Genomic_DNA"/>
</dbReference>
<gene>
    <name evidence="3" type="ORF">I595_200</name>
</gene>
<comment type="caution">
    <text evidence="3">The sequence shown here is derived from an EMBL/GenBank/DDBJ whole genome shotgun (WGS) entry which is preliminary data.</text>
</comment>
<proteinExistence type="predicted"/>
<dbReference type="OrthoDB" id="1151370at2"/>
<dbReference type="Pfam" id="PF20584">
    <property type="entry name" value="DUF6787"/>
    <property type="match status" value="1"/>
</dbReference>
<keyword evidence="1" id="KW-0472">Membrane</keyword>
<evidence type="ECO:0000259" key="2">
    <source>
        <dbReference type="Pfam" id="PF20584"/>
    </source>
</evidence>
<organism evidence="3 4">
    <name type="scientific">Croceitalea dokdonensis DOKDO 023</name>
    <dbReference type="NCBI Taxonomy" id="1300341"/>
    <lineage>
        <taxon>Bacteria</taxon>
        <taxon>Pseudomonadati</taxon>
        <taxon>Bacteroidota</taxon>
        <taxon>Flavobacteriia</taxon>
        <taxon>Flavobacteriales</taxon>
        <taxon>Flavobacteriaceae</taxon>
        <taxon>Croceitalea</taxon>
    </lineage>
</organism>
<feature type="domain" description="DUF6787" evidence="2">
    <location>
        <begin position="18"/>
        <end position="101"/>
    </location>
</feature>
<evidence type="ECO:0000313" key="4">
    <source>
        <dbReference type="Proteomes" id="UP000050280"/>
    </source>
</evidence>
<keyword evidence="1" id="KW-1133">Transmembrane helix</keyword>
<sequence length="106" mass="12585">MEKLKERWGITSNFQILIIFIVFGITGSSSLFVARPFLDLIGLKREVFSPDFWWGGFLYGFLRLVIIFPIYQVLLVGFGWLFGQFKFFWNFEKKMLKRMGLGRWVS</sequence>
<reference evidence="3 4" key="1">
    <citation type="submission" date="2015-09" db="EMBL/GenBank/DDBJ databases">
        <title>Genome sequence of the marine flavobacterium Croceitalea dokdonensis DOKDO 023 that contains proton- and sodium-pumping rhodopsins.</title>
        <authorList>
            <person name="Kwon S.-K."/>
            <person name="Lee H.K."/>
            <person name="Kwak M.-J."/>
            <person name="Kim J.F."/>
        </authorList>
    </citation>
    <scope>NUCLEOTIDE SEQUENCE [LARGE SCALE GENOMIC DNA]</scope>
    <source>
        <strain evidence="3 4">DOKDO 023</strain>
    </source>
</reference>
<dbReference type="Proteomes" id="UP000050280">
    <property type="component" value="Unassembled WGS sequence"/>
</dbReference>
<dbReference type="PATRIC" id="fig|1300341.3.peg.200"/>
<dbReference type="AlphaFoldDB" id="A0A0P7AX04"/>
<evidence type="ECO:0000313" key="3">
    <source>
        <dbReference type="EMBL" id="KPM33297.1"/>
    </source>
</evidence>
<protein>
    <recommendedName>
        <fullName evidence="2">DUF6787 domain-containing protein</fullName>
    </recommendedName>
</protein>
<dbReference type="STRING" id="1300341.I595_200"/>
<feature type="transmembrane region" description="Helical" evidence="1">
    <location>
        <begin position="12"/>
        <end position="38"/>
    </location>
</feature>